<evidence type="ECO:0000256" key="1">
    <source>
        <dbReference type="SAM" id="MobiDB-lite"/>
    </source>
</evidence>
<feature type="compositionally biased region" description="Basic residues" evidence="1">
    <location>
        <begin position="94"/>
        <end position="106"/>
    </location>
</feature>
<dbReference type="EMBL" id="BMEQ01000002">
    <property type="protein sequence ID" value="GGG45395.1"/>
    <property type="molecule type" value="Genomic_DNA"/>
</dbReference>
<dbReference type="Proteomes" id="UP000638848">
    <property type="component" value="Unassembled WGS sequence"/>
</dbReference>
<dbReference type="AlphaFoldDB" id="A0A917LMN4"/>
<proteinExistence type="predicted"/>
<gene>
    <name evidence="2" type="ORF">GCM10011374_04620</name>
</gene>
<reference evidence="2" key="2">
    <citation type="submission" date="2020-09" db="EMBL/GenBank/DDBJ databases">
        <authorList>
            <person name="Sun Q."/>
            <person name="Zhou Y."/>
        </authorList>
    </citation>
    <scope>NUCLEOTIDE SEQUENCE</scope>
    <source>
        <strain evidence="2">CGMCC 1.12187</strain>
    </source>
</reference>
<protein>
    <submittedName>
        <fullName evidence="2">Uncharacterized protein</fullName>
    </submittedName>
</protein>
<name>A0A917LMN4_9MICC</name>
<reference evidence="2" key="1">
    <citation type="journal article" date="2014" name="Int. J. Syst. Evol. Microbiol.">
        <title>Complete genome sequence of Corynebacterium casei LMG S-19264T (=DSM 44701T), isolated from a smear-ripened cheese.</title>
        <authorList>
            <consortium name="US DOE Joint Genome Institute (JGI-PGF)"/>
            <person name="Walter F."/>
            <person name="Albersmeier A."/>
            <person name="Kalinowski J."/>
            <person name="Ruckert C."/>
        </authorList>
    </citation>
    <scope>NUCLEOTIDE SEQUENCE</scope>
    <source>
        <strain evidence="2">CGMCC 1.12187</strain>
    </source>
</reference>
<sequence>MDDDVIGSVQAHLLHRAVHRAGLELGRWWWEYFCLGGEAGKVEADAYLHGCLRLPPRERDLLAHAVNGLLHHASVPPAPYSSDLHGPQDDVVARGRRSGPGRGTRA</sequence>
<organism evidence="2 3">
    <name type="scientific">Kocuria dechangensis</name>
    <dbReference type="NCBI Taxonomy" id="1176249"/>
    <lineage>
        <taxon>Bacteria</taxon>
        <taxon>Bacillati</taxon>
        <taxon>Actinomycetota</taxon>
        <taxon>Actinomycetes</taxon>
        <taxon>Micrococcales</taxon>
        <taxon>Micrococcaceae</taxon>
        <taxon>Kocuria</taxon>
    </lineage>
</organism>
<dbReference type="RefSeq" id="WP_188534231.1">
    <property type="nucleotide sequence ID" value="NZ_BMEQ01000002.1"/>
</dbReference>
<feature type="region of interest" description="Disordered" evidence="1">
    <location>
        <begin position="77"/>
        <end position="106"/>
    </location>
</feature>
<accession>A0A917LMN4</accession>
<keyword evidence="3" id="KW-1185">Reference proteome</keyword>
<evidence type="ECO:0000313" key="3">
    <source>
        <dbReference type="Proteomes" id="UP000638848"/>
    </source>
</evidence>
<evidence type="ECO:0000313" key="2">
    <source>
        <dbReference type="EMBL" id="GGG45395.1"/>
    </source>
</evidence>
<comment type="caution">
    <text evidence="2">The sequence shown here is derived from an EMBL/GenBank/DDBJ whole genome shotgun (WGS) entry which is preliminary data.</text>
</comment>